<feature type="region of interest" description="Disordered" evidence="2">
    <location>
        <begin position="1"/>
        <end position="27"/>
    </location>
</feature>
<evidence type="ECO:0000313" key="4">
    <source>
        <dbReference type="Proteomes" id="UP000707352"/>
    </source>
</evidence>
<accession>A0ABX0VCZ4</accession>
<keyword evidence="1" id="KW-0175">Coiled coil</keyword>
<evidence type="ECO:0000256" key="1">
    <source>
        <dbReference type="SAM" id="Coils"/>
    </source>
</evidence>
<evidence type="ECO:0000313" key="3">
    <source>
        <dbReference type="EMBL" id="NIX77373.1"/>
    </source>
</evidence>
<dbReference type="EMBL" id="JAATJS010000004">
    <property type="protein sequence ID" value="NIX77373.1"/>
    <property type="molecule type" value="Genomic_DNA"/>
</dbReference>
<evidence type="ECO:0000256" key="2">
    <source>
        <dbReference type="SAM" id="MobiDB-lite"/>
    </source>
</evidence>
<sequence length="579" mass="64834">MARKGDLKDHHFAHKGSPDGSPCRTGPETALHKFAKEVLADRLELVLPAYGLTDGEEEWIGYAGGVYAFDAAVLESRLGEIIPDVIVRKGDRDLLVEFRVTHECGPEKIARIKAMDIATIEVDLSELPRDISRQGLEEAILKIAPRDWLHNPKLRNGEAYLNERRLERQRVFRERAATLRRDYAKACAEMQDDDIPCRAHDEAAADGLGRAVEIEVPGFGCFLVPPCEWQATMLMETIEAVLAGKMRFMTTQGLLGRIERKGWVRKGFSGIADTLAAAVRAEGTQFATPLEAVSTWVSVLSELSIVESWDFKGRWILTQGTLQSIQELRHRRARPNLRMDEIQKDVKSVLSDLPEEELAGFSLDRWAEEPLPGREYSITEAVHLDGPEFDRIRTELTNIDRAIRFSPKINIDLMGLPLAGKLARRLEEKRREEEAREVERQENARRDADARGAWIISDAQIGLGIEGNAWTDAPNEGLGGRSPVDAARESAAGLVEATKILDALLRQRETDARKTQVAEKAREELRRKAAKVHQGQYLDLYLNTGQPTLGGKSPSVYSVDEATMRKCVELTLVGGKRRR</sequence>
<reference evidence="3 4" key="1">
    <citation type="submission" date="2020-03" db="EMBL/GenBank/DDBJ databases">
        <title>The genome sequence of Microvirga sp. c23x22.</title>
        <authorList>
            <person name="Zhang X."/>
        </authorList>
    </citation>
    <scope>NUCLEOTIDE SEQUENCE [LARGE SCALE GENOMIC DNA]</scope>
    <source>
        <strain evidence="4">c23x22</strain>
    </source>
</reference>
<organism evidence="3 4">
    <name type="scientific">Microvirga terricola</name>
    <dbReference type="NCBI Taxonomy" id="2719797"/>
    <lineage>
        <taxon>Bacteria</taxon>
        <taxon>Pseudomonadati</taxon>
        <taxon>Pseudomonadota</taxon>
        <taxon>Alphaproteobacteria</taxon>
        <taxon>Hyphomicrobiales</taxon>
        <taxon>Methylobacteriaceae</taxon>
        <taxon>Microvirga</taxon>
    </lineage>
</organism>
<dbReference type="RefSeq" id="WP_167673295.1">
    <property type="nucleotide sequence ID" value="NZ_JAATJS010000004.1"/>
</dbReference>
<name>A0ABX0VCZ4_9HYPH</name>
<keyword evidence="4" id="KW-1185">Reference proteome</keyword>
<gene>
    <name evidence="3" type="ORF">HB375_12225</name>
</gene>
<dbReference type="Proteomes" id="UP000707352">
    <property type="component" value="Unassembled WGS sequence"/>
</dbReference>
<comment type="caution">
    <text evidence="3">The sequence shown here is derived from an EMBL/GenBank/DDBJ whole genome shotgun (WGS) entry which is preliminary data.</text>
</comment>
<proteinExistence type="predicted"/>
<protein>
    <submittedName>
        <fullName evidence="3">Uncharacterized protein</fullName>
    </submittedName>
</protein>
<feature type="coiled-coil region" evidence="1">
    <location>
        <begin position="423"/>
        <end position="451"/>
    </location>
</feature>
<feature type="compositionally biased region" description="Basic and acidic residues" evidence="2">
    <location>
        <begin position="1"/>
        <end position="10"/>
    </location>
</feature>